<evidence type="ECO:0000313" key="1">
    <source>
        <dbReference type="EMBL" id="JAD99837.1"/>
    </source>
</evidence>
<dbReference type="EMBL" id="GBRH01198058">
    <property type="protein sequence ID" value="JAD99837.1"/>
    <property type="molecule type" value="Transcribed_RNA"/>
</dbReference>
<reference evidence="1" key="2">
    <citation type="journal article" date="2015" name="Data Brief">
        <title>Shoot transcriptome of the giant reed, Arundo donax.</title>
        <authorList>
            <person name="Barrero R.A."/>
            <person name="Guerrero F.D."/>
            <person name="Moolhuijzen P."/>
            <person name="Goolsby J.A."/>
            <person name="Tidwell J."/>
            <person name="Bellgard S.E."/>
            <person name="Bellgard M.I."/>
        </authorList>
    </citation>
    <scope>NUCLEOTIDE SEQUENCE</scope>
    <source>
        <tissue evidence="1">Shoot tissue taken approximately 20 cm above the soil surface</tissue>
    </source>
</reference>
<reference evidence="1" key="1">
    <citation type="submission" date="2014-09" db="EMBL/GenBank/DDBJ databases">
        <authorList>
            <person name="Magalhaes I.L.F."/>
            <person name="Oliveira U."/>
            <person name="Santos F.R."/>
            <person name="Vidigal T.H.D.A."/>
            <person name="Brescovit A.D."/>
            <person name="Santos A.J."/>
        </authorList>
    </citation>
    <scope>NUCLEOTIDE SEQUENCE</scope>
    <source>
        <tissue evidence="1">Shoot tissue taken approximately 20 cm above the soil surface</tissue>
    </source>
</reference>
<proteinExistence type="predicted"/>
<dbReference type="AlphaFoldDB" id="A0A0A9EUW1"/>
<protein>
    <submittedName>
        <fullName evidence="1">Uncharacterized protein</fullName>
    </submittedName>
</protein>
<accession>A0A0A9EUW1</accession>
<organism evidence="1">
    <name type="scientific">Arundo donax</name>
    <name type="common">Giant reed</name>
    <name type="synonym">Donax arundinaceus</name>
    <dbReference type="NCBI Taxonomy" id="35708"/>
    <lineage>
        <taxon>Eukaryota</taxon>
        <taxon>Viridiplantae</taxon>
        <taxon>Streptophyta</taxon>
        <taxon>Embryophyta</taxon>
        <taxon>Tracheophyta</taxon>
        <taxon>Spermatophyta</taxon>
        <taxon>Magnoliopsida</taxon>
        <taxon>Liliopsida</taxon>
        <taxon>Poales</taxon>
        <taxon>Poaceae</taxon>
        <taxon>PACMAD clade</taxon>
        <taxon>Arundinoideae</taxon>
        <taxon>Arundineae</taxon>
        <taxon>Arundo</taxon>
    </lineage>
</organism>
<sequence>MLVHKPYKTAPTDAFRWYNFGCT</sequence>
<name>A0A0A9EUW1_ARUDO</name>